<evidence type="ECO:0000313" key="2">
    <source>
        <dbReference type="EMBL" id="MFC5192304.1"/>
    </source>
</evidence>
<dbReference type="InterPro" id="IPR036515">
    <property type="entry name" value="Transposase_17_sf"/>
</dbReference>
<dbReference type="Pfam" id="PF01797">
    <property type="entry name" value="Y1_Tnp"/>
    <property type="match status" value="1"/>
</dbReference>
<accession>A0ABW0BXE2</accession>
<dbReference type="RefSeq" id="WP_377915189.1">
    <property type="nucleotide sequence ID" value="NZ_JBHSKS010000008.1"/>
</dbReference>
<evidence type="ECO:0000259" key="1">
    <source>
        <dbReference type="Pfam" id="PF01797"/>
    </source>
</evidence>
<dbReference type="Proteomes" id="UP001596163">
    <property type="component" value="Unassembled WGS sequence"/>
</dbReference>
<reference evidence="3" key="1">
    <citation type="journal article" date="2019" name="Int. J. Syst. Evol. Microbiol.">
        <title>The Global Catalogue of Microorganisms (GCM) 10K type strain sequencing project: providing services to taxonomists for standard genome sequencing and annotation.</title>
        <authorList>
            <consortium name="The Broad Institute Genomics Platform"/>
            <consortium name="The Broad Institute Genome Sequencing Center for Infectious Disease"/>
            <person name="Wu L."/>
            <person name="Ma J."/>
        </authorList>
    </citation>
    <scope>NUCLEOTIDE SEQUENCE [LARGE SCALE GENOMIC DNA]</scope>
    <source>
        <strain evidence="3">CGMCC 1.7030</strain>
    </source>
</reference>
<organism evidence="2 3">
    <name type="scientific">Algoriphagus aquatilis</name>
    <dbReference type="NCBI Taxonomy" id="490186"/>
    <lineage>
        <taxon>Bacteria</taxon>
        <taxon>Pseudomonadati</taxon>
        <taxon>Bacteroidota</taxon>
        <taxon>Cytophagia</taxon>
        <taxon>Cytophagales</taxon>
        <taxon>Cyclobacteriaceae</taxon>
        <taxon>Algoriphagus</taxon>
    </lineage>
</organism>
<dbReference type="Gene3D" id="3.30.70.1290">
    <property type="entry name" value="Transposase IS200-like"/>
    <property type="match status" value="1"/>
</dbReference>
<sequence>MNHSHSNIWTHLVLWTKDHQRVISYEMNPSIKEAMDLVLLEHSDQQLHYSILQDHIHLLVKLPGKTSVDNLVDHLQELICDRLTQNGFEPCIEWDKDYHAHSVSLNRLSAEKSLLERQEYKHKEISLFEELKFLGM</sequence>
<gene>
    <name evidence="2" type="ORF">ACFPIK_11030</name>
</gene>
<feature type="domain" description="Transposase IS200-like" evidence="1">
    <location>
        <begin position="5"/>
        <end position="110"/>
    </location>
</feature>
<evidence type="ECO:0000313" key="3">
    <source>
        <dbReference type="Proteomes" id="UP001596163"/>
    </source>
</evidence>
<comment type="caution">
    <text evidence="2">The sequence shown here is derived from an EMBL/GenBank/DDBJ whole genome shotgun (WGS) entry which is preliminary data.</text>
</comment>
<name>A0ABW0BXE2_9BACT</name>
<dbReference type="SUPFAM" id="SSF143422">
    <property type="entry name" value="Transposase IS200-like"/>
    <property type="match status" value="1"/>
</dbReference>
<protein>
    <submittedName>
        <fullName evidence="2">Transposase</fullName>
    </submittedName>
</protein>
<keyword evidence="3" id="KW-1185">Reference proteome</keyword>
<dbReference type="EMBL" id="JBHSKS010000008">
    <property type="protein sequence ID" value="MFC5192304.1"/>
    <property type="molecule type" value="Genomic_DNA"/>
</dbReference>
<proteinExistence type="predicted"/>
<dbReference type="InterPro" id="IPR002686">
    <property type="entry name" value="Transposase_17"/>
</dbReference>